<keyword evidence="3" id="KW-1185">Reference proteome</keyword>
<feature type="domain" description="Putative auto-transporter adhesin head GIN" evidence="1">
    <location>
        <begin position="36"/>
        <end position="192"/>
    </location>
</feature>
<dbReference type="EMBL" id="JAVRHU010000002">
    <property type="protein sequence ID" value="MDT0621658.1"/>
    <property type="molecule type" value="Genomic_DNA"/>
</dbReference>
<gene>
    <name evidence="2" type="ORF">RM520_08470</name>
</gene>
<comment type="caution">
    <text evidence="2">The sequence shown here is derived from an EMBL/GenBank/DDBJ whole genome shotgun (WGS) entry which is preliminary data.</text>
</comment>
<organism evidence="2 3">
    <name type="scientific">Croceitalea vernalis</name>
    <dbReference type="NCBI Taxonomy" id="3075599"/>
    <lineage>
        <taxon>Bacteria</taxon>
        <taxon>Pseudomonadati</taxon>
        <taxon>Bacteroidota</taxon>
        <taxon>Flavobacteriia</taxon>
        <taxon>Flavobacteriales</taxon>
        <taxon>Flavobacteriaceae</taxon>
        <taxon>Croceitalea</taxon>
    </lineage>
</organism>
<dbReference type="InterPro" id="IPR021255">
    <property type="entry name" value="DUF2807"/>
</dbReference>
<dbReference type="Pfam" id="PF10988">
    <property type="entry name" value="DUF2807"/>
    <property type="match status" value="1"/>
</dbReference>
<dbReference type="Proteomes" id="UP001250662">
    <property type="component" value="Unassembled WGS sequence"/>
</dbReference>
<accession>A0ABU3BHK9</accession>
<evidence type="ECO:0000313" key="3">
    <source>
        <dbReference type="Proteomes" id="UP001250662"/>
    </source>
</evidence>
<name>A0ABU3BHK9_9FLAO</name>
<dbReference type="Gene3D" id="2.160.20.120">
    <property type="match status" value="1"/>
</dbReference>
<dbReference type="RefSeq" id="WP_311385276.1">
    <property type="nucleotide sequence ID" value="NZ_JAVRHU010000002.1"/>
</dbReference>
<sequence length="290" mass="32171">MKAITYLLFFISISGLGQVKGNKKIDTRFFHVENLEELEIGLYANIIVDVAGKEGMTITADNNLFKHIDAEVVDGKLNLSQLKWIQPSVEMIIKIGAPNLNWIQNGTNNDIEINNVSKNNFAVSALNGTIRLNGKVETLNVNAENGTVDASKVKCNTVNLNIWGDGKGIVAPIELLNAKLSNSAVLELKSKPNKIKGNIKEALSNNSAVSEIRYINFKIKNNSNNRYNFYVVGPKPNGRKFSYGFPMMPGSTRKESWTTGTKIYKVGTLGMKTLIRKIKFSDENKIVNLF</sequence>
<evidence type="ECO:0000259" key="1">
    <source>
        <dbReference type="Pfam" id="PF10988"/>
    </source>
</evidence>
<reference evidence="2 3" key="1">
    <citation type="submission" date="2023-09" db="EMBL/GenBank/DDBJ databases">
        <authorList>
            <person name="Rey-Velasco X."/>
        </authorList>
    </citation>
    <scope>NUCLEOTIDE SEQUENCE [LARGE SCALE GENOMIC DNA]</scope>
    <source>
        <strain evidence="2 3">P007</strain>
    </source>
</reference>
<protein>
    <submittedName>
        <fullName evidence="2">DUF2807 domain-containing protein</fullName>
    </submittedName>
</protein>
<proteinExistence type="predicted"/>
<evidence type="ECO:0000313" key="2">
    <source>
        <dbReference type="EMBL" id="MDT0621658.1"/>
    </source>
</evidence>